<protein>
    <recommendedName>
        <fullName evidence="4">Transmembrane protein</fullName>
    </recommendedName>
</protein>
<keyword evidence="1" id="KW-1133">Transmembrane helix</keyword>
<sequence length="480" mass="56490">MEQMSKYTLKFKIKEIEEKYQAQSYQKHLKPLFYGLLIMALSLNILQLVIILVKGKITISYINMGFIAICVVGLYIMYKKEGLTAKIATITNAYSLSLQFNFNPDNTEDQEYFLYGCNFSLIQAVIYFATDFNLSCPSLLMHIIFRQTSTILLSNKVDIQCLALSVATAILTTFVLYICNRAQRIQFLMSYQQDTINNQLHKLINKPFTKIQYNEKKLFMDVQTTAIQEQFQNYRNDLCSGCNIRSFIRNCVINNMSLEQAVIKGQVKYDEEFEVKLLRKKIKLRLCQYNIDNSIIVIQESVQLDPIEYNKISHNLQKSLLKQFNTIRKTPLNQQFQFGTLSILMLRQFKIKTINMRKLIKNLMSIYLTSKKAKLNFYGNHTKKLRTYGYIIKIFLIQVFSILQDLECQQNYLEEINIKNLETHLQVKITLMDQFSFYPLYLRNYFIEQTAPYLLLNPLGYNLEFQFSKILPFSDINLEY</sequence>
<dbReference type="Proteomes" id="UP000689195">
    <property type="component" value="Unassembled WGS sequence"/>
</dbReference>
<dbReference type="AlphaFoldDB" id="A0A8S1UNX3"/>
<keyword evidence="3" id="KW-1185">Reference proteome</keyword>
<accession>A0A8S1UNX3</accession>
<feature type="transmembrane region" description="Helical" evidence="1">
    <location>
        <begin position="32"/>
        <end position="53"/>
    </location>
</feature>
<reference evidence="2" key="1">
    <citation type="submission" date="2021-01" db="EMBL/GenBank/DDBJ databases">
        <authorList>
            <consortium name="Genoscope - CEA"/>
            <person name="William W."/>
        </authorList>
    </citation>
    <scope>NUCLEOTIDE SEQUENCE</scope>
</reference>
<evidence type="ECO:0000313" key="2">
    <source>
        <dbReference type="EMBL" id="CAD8164156.1"/>
    </source>
</evidence>
<evidence type="ECO:0000256" key="1">
    <source>
        <dbReference type="SAM" id="Phobius"/>
    </source>
</evidence>
<organism evidence="2 3">
    <name type="scientific">Paramecium pentaurelia</name>
    <dbReference type="NCBI Taxonomy" id="43138"/>
    <lineage>
        <taxon>Eukaryota</taxon>
        <taxon>Sar</taxon>
        <taxon>Alveolata</taxon>
        <taxon>Ciliophora</taxon>
        <taxon>Intramacronucleata</taxon>
        <taxon>Oligohymenophorea</taxon>
        <taxon>Peniculida</taxon>
        <taxon>Parameciidae</taxon>
        <taxon>Paramecium</taxon>
    </lineage>
</organism>
<gene>
    <name evidence="2" type="ORF">PPENT_87.1.T0400250</name>
</gene>
<keyword evidence="1" id="KW-0472">Membrane</keyword>
<keyword evidence="1" id="KW-0812">Transmembrane</keyword>
<dbReference type="EMBL" id="CAJJDO010000040">
    <property type="protein sequence ID" value="CAD8164156.1"/>
    <property type="molecule type" value="Genomic_DNA"/>
</dbReference>
<evidence type="ECO:0000313" key="3">
    <source>
        <dbReference type="Proteomes" id="UP000689195"/>
    </source>
</evidence>
<feature type="transmembrane region" description="Helical" evidence="1">
    <location>
        <begin position="157"/>
        <end position="179"/>
    </location>
</feature>
<name>A0A8S1UNX3_9CILI</name>
<dbReference type="OrthoDB" id="303790at2759"/>
<feature type="transmembrane region" description="Helical" evidence="1">
    <location>
        <begin position="59"/>
        <end position="78"/>
    </location>
</feature>
<evidence type="ECO:0008006" key="4">
    <source>
        <dbReference type="Google" id="ProtNLM"/>
    </source>
</evidence>
<proteinExistence type="predicted"/>
<comment type="caution">
    <text evidence="2">The sequence shown here is derived from an EMBL/GenBank/DDBJ whole genome shotgun (WGS) entry which is preliminary data.</text>
</comment>